<proteinExistence type="predicted"/>
<accession>A0A6T9Y8Z5</accession>
<evidence type="ECO:0000313" key="2">
    <source>
        <dbReference type="EMBL" id="CAB9495710.1"/>
    </source>
</evidence>
<gene>
    <name evidence="2" type="ORF">ALFOR1_70076</name>
</gene>
<dbReference type="EMBL" id="LR812090">
    <property type="protein sequence ID" value="CAB9495710.1"/>
    <property type="molecule type" value="Genomic_DNA"/>
</dbReference>
<name>A0A6T9Y8Z5_ALTMA</name>
<evidence type="ECO:0008006" key="4">
    <source>
        <dbReference type="Google" id="ProtNLM"/>
    </source>
</evidence>
<sequence length="337" mass="36214">MNTNMKNTISDKLTHMFSSSNGVKALLTTALLSIATAAFAGEKVDKTIDTSSSPKIDIEHIDGKADIRVWDKAQVRVTGELGDQTEEFIFEKRGDVVVIHVEVEHHSKSWYQKSRDGDDLTIYVPSASDLHYTAVNADVKAEGITKAVDVEVVNGNVTLENIGERVEVESVNGDILLKNVKGRLEAGTVNGDIEATHEGTTPVSFTAVNGKLDIASSSPDVSVETVNGRIELSLQNIDSLQINTVNGRTFAKLGLNANGSIKANSVGGAMEFIFQDDVSAQFDIETHAGGNIVNNISGEKAQKPKYGPGSWLRFIHNGGAASVDISTVHGRIEIDRK</sequence>
<protein>
    <recommendedName>
        <fullName evidence="4">Adhesin domain-containing protein</fullName>
    </recommendedName>
</protein>
<dbReference type="RefSeq" id="WP_179984858.1">
    <property type="nucleotide sequence ID" value="NZ_LR812090.1"/>
</dbReference>
<evidence type="ECO:0000313" key="3">
    <source>
        <dbReference type="Proteomes" id="UP000509458"/>
    </source>
</evidence>
<organism evidence="2 3">
    <name type="scientific">Alteromonas macleodii</name>
    <name type="common">Pseudoalteromonas macleodii</name>
    <dbReference type="NCBI Taxonomy" id="28108"/>
    <lineage>
        <taxon>Bacteria</taxon>
        <taxon>Pseudomonadati</taxon>
        <taxon>Pseudomonadota</taxon>
        <taxon>Gammaproteobacteria</taxon>
        <taxon>Alteromonadales</taxon>
        <taxon>Alteromonadaceae</taxon>
        <taxon>Alteromonas/Salinimonas group</taxon>
        <taxon>Alteromonas</taxon>
    </lineage>
</organism>
<dbReference type="Proteomes" id="UP000509458">
    <property type="component" value="Chromosome"/>
</dbReference>
<feature type="signal peptide" evidence="1">
    <location>
        <begin position="1"/>
        <end position="40"/>
    </location>
</feature>
<evidence type="ECO:0000256" key="1">
    <source>
        <dbReference type="SAM" id="SignalP"/>
    </source>
</evidence>
<keyword evidence="1" id="KW-0732">Signal</keyword>
<feature type="chain" id="PRO_5029916116" description="Adhesin domain-containing protein" evidence="1">
    <location>
        <begin position="41"/>
        <end position="337"/>
    </location>
</feature>
<dbReference type="AlphaFoldDB" id="A0A6T9Y8Z5"/>
<reference evidence="2 3" key="1">
    <citation type="submission" date="2020-06" db="EMBL/GenBank/DDBJ databases">
        <authorList>
            <person name="Duchaud E."/>
        </authorList>
    </citation>
    <scope>NUCLEOTIDE SEQUENCE [LARGE SCALE GENOMIC DNA]</scope>
    <source>
        <strain evidence="2">Alteromonas fortis</strain>
    </source>
</reference>